<feature type="region of interest" description="Disordered" evidence="1">
    <location>
        <begin position="221"/>
        <end position="260"/>
    </location>
</feature>
<comment type="caution">
    <text evidence="3">The sequence shown here is derived from an EMBL/GenBank/DDBJ whole genome shotgun (WGS) entry which is preliminary data.</text>
</comment>
<dbReference type="OrthoDB" id="6493944at2759"/>
<dbReference type="InterPro" id="IPR004331">
    <property type="entry name" value="SPX_dom"/>
</dbReference>
<dbReference type="Pfam" id="PF03105">
    <property type="entry name" value="SPX"/>
    <property type="match status" value="1"/>
</dbReference>
<feature type="compositionally biased region" description="Low complexity" evidence="1">
    <location>
        <begin position="315"/>
        <end position="330"/>
    </location>
</feature>
<dbReference type="GO" id="GO:0016036">
    <property type="term" value="P:cellular response to phosphate starvation"/>
    <property type="evidence" value="ECO:0007669"/>
    <property type="project" value="InterPro"/>
</dbReference>
<feature type="domain" description="SPX" evidence="2">
    <location>
        <begin position="1"/>
        <end position="168"/>
    </location>
</feature>
<dbReference type="AlphaFoldDB" id="A0A8K1CMA7"/>
<feature type="region of interest" description="Disordered" evidence="1">
    <location>
        <begin position="277"/>
        <end position="333"/>
    </location>
</feature>
<dbReference type="Proteomes" id="UP000794436">
    <property type="component" value="Unassembled WGS sequence"/>
</dbReference>
<name>A0A8K1CMA7_PYTOL</name>
<feature type="compositionally biased region" description="Low complexity" evidence="1">
    <location>
        <begin position="221"/>
        <end position="241"/>
    </location>
</feature>
<accession>A0A8K1CMA7</accession>
<evidence type="ECO:0000313" key="4">
    <source>
        <dbReference type="Proteomes" id="UP000794436"/>
    </source>
</evidence>
<dbReference type="PANTHER" id="PTHR45978:SF7">
    <property type="entry name" value="SPX DOMAIN-CONTAINING PROTEIN 4"/>
    <property type="match status" value="1"/>
</dbReference>
<dbReference type="PROSITE" id="PS51382">
    <property type="entry name" value="SPX"/>
    <property type="match status" value="1"/>
</dbReference>
<sequence length="402" mass="44777">MKFGKVLQQSMQVSSQSWENNWVDYKQLKHIIKDCAQIKKEEKLEGSKLVKTKIKPNAKEDNDSIRTSPDEKNFFLTLRSEIKKIADFFIKEQAAYVGRVKEIDAQFVELQSNPQPETKTALMKSCVALYKELLLLENYAVMNFCGISKILKKHDKWTGYATRNKFMRTILMKQPFATYMPLLQMIDRLEQIFMEATGCSIDQHDTHKRSHRHQLAANASVLTPTSSSSTPAASRTSPTGSQNESPTNQARRSAGSPPDDAVSLLRVNELRHDAHHFRQTEDCYDGDDDGEGDSAEDGDDVASTQSQRSPERVEPATSSAPAASTQTIAPKPLTVPSIMRKDYNSDSDAAAIAILSMKEGATVLRSSDSESTSASSRYKRKACSPLPNANGKRKMSFATILN</sequence>
<feature type="compositionally biased region" description="Polar residues" evidence="1">
    <location>
        <begin position="242"/>
        <end position="251"/>
    </location>
</feature>
<feature type="compositionally biased region" description="Acidic residues" evidence="1">
    <location>
        <begin position="282"/>
        <end position="300"/>
    </location>
</feature>
<reference evidence="3" key="1">
    <citation type="submission" date="2019-03" db="EMBL/GenBank/DDBJ databases">
        <title>Long read genome sequence of the mycoparasitic Pythium oligandrum ATCC 38472 isolated from sugarbeet rhizosphere.</title>
        <authorList>
            <person name="Gaulin E."/>
        </authorList>
    </citation>
    <scope>NUCLEOTIDE SEQUENCE</scope>
    <source>
        <strain evidence="3">ATCC 38472_TT</strain>
    </source>
</reference>
<evidence type="ECO:0000259" key="2">
    <source>
        <dbReference type="PROSITE" id="PS51382"/>
    </source>
</evidence>
<gene>
    <name evidence="3" type="ORF">Poli38472_009095</name>
</gene>
<evidence type="ECO:0000256" key="1">
    <source>
        <dbReference type="SAM" id="MobiDB-lite"/>
    </source>
</evidence>
<organism evidence="3 4">
    <name type="scientific">Pythium oligandrum</name>
    <name type="common">Mycoparasitic fungus</name>
    <dbReference type="NCBI Taxonomy" id="41045"/>
    <lineage>
        <taxon>Eukaryota</taxon>
        <taxon>Sar</taxon>
        <taxon>Stramenopiles</taxon>
        <taxon>Oomycota</taxon>
        <taxon>Peronosporomycetes</taxon>
        <taxon>Pythiales</taxon>
        <taxon>Pythiaceae</taxon>
        <taxon>Pythium</taxon>
    </lineage>
</organism>
<evidence type="ECO:0000313" key="3">
    <source>
        <dbReference type="EMBL" id="TMW64928.1"/>
    </source>
</evidence>
<protein>
    <recommendedName>
        <fullName evidence="2">SPX domain-containing protein</fullName>
    </recommendedName>
</protein>
<dbReference type="PANTHER" id="PTHR45978">
    <property type="entry name" value="SPX DOMAIN-CONTAINING PROTEIN 3"/>
    <property type="match status" value="1"/>
</dbReference>
<feature type="region of interest" description="Disordered" evidence="1">
    <location>
        <begin position="363"/>
        <end position="391"/>
    </location>
</feature>
<dbReference type="EMBL" id="SPLM01000038">
    <property type="protein sequence ID" value="TMW64928.1"/>
    <property type="molecule type" value="Genomic_DNA"/>
</dbReference>
<dbReference type="InterPro" id="IPR031142">
    <property type="entry name" value="SPX_prot"/>
</dbReference>
<proteinExistence type="predicted"/>
<keyword evidence="4" id="KW-1185">Reference proteome</keyword>